<dbReference type="GO" id="GO:0005524">
    <property type="term" value="F:ATP binding"/>
    <property type="evidence" value="ECO:0007669"/>
    <property type="project" value="InterPro"/>
</dbReference>
<proteinExistence type="predicted"/>
<keyword evidence="3" id="KW-1185">Reference proteome</keyword>
<dbReference type="Proteomes" id="UP000316621">
    <property type="component" value="Chromosome 5"/>
</dbReference>
<dbReference type="FunFam" id="3.30.420.510:FF:000003">
    <property type="entry name" value="Pantothenate kinase 2"/>
    <property type="match status" value="1"/>
</dbReference>
<dbReference type="GO" id="GO:0005829">
    <property type="term" value="C:cytosol"/>
    <property type="evidence" value="ECO:0007669"/>
    <property type="project" value="TreeGrafter"/>
</dbReference>
<dbReference type="SUPFAM" id="SSF53067">
    <property type="entry name" value="Actin-like ATPase domain"/>
    <property type="match status" value="2"/>
</dbReference>
<dbReference type="GO" id="GO:0015937">
    <property type="term" value="P:coenzyme A biosynthetic process"/>
    <property type="evidence" value="ECO:0007669"/>
    <property type="project" value="InterPro"/>
</dbReference>
<dbReference type="PANTHER" id="PTHR12280">
    <property type="entry name" value="PANTOTHENATE KINASE"/>
    <property type="match status" value="1"/>
</dbReference>
<dbReference type="STRING" id="3469.A0A4Y7JLK2"/>
<dbReference type="InterPro" id="IPR043129">
    <property type="entry name" value="ATPase_NBD"/>
</dbReference>
<dbReference type="Gramene" id="RZC61627">
    <property type="protein sequence ID" value="RZC61627"/>
    <property type="gene ID" value="C5167_023399"/>
</dbReference>
<evidence type="ECO:0000313" key="3">
    <source>
        <dbReference type="Proteomes" id="UP000316621"/>
    </source>
</evidence>
<organism evidence="2 3">
    <name type="scientific">Papaver somniferum</name>
    <name type="common">Opium poppy</name>
    <dbReference type="NCBI Taxonomy" id="3469"/>
    <lineage>
        <taxon>Eukaryota</taxon>
        <taxon>Viridiplantae</taxon>
        <taxon>Streptophyta</taxon>
        <taxon>Embryophyta</taxon>
        <taxon>Tracheophyta</taxon>
        <taxon>Spermatophyta</taxon>
        <taxon>Magnoliopsida</taxon>
        <taxon>Ranunculales</taxon>
        <taxon>Papaveraceae</taxon>
        <taxon>Papaveroideae</taxon>
        <taxon>Papaver</taxon>
    </lineage>
</organism>
<feature type="region of interest" description="Disordered" evidence="1">
    <location>
        <begin position="79"/>
        <end position="105"/>
    </location>
</feature>
<sequence>MNNKDTEEVEIEREMEDVVQKKHIVRPQLNLRGAEIQGNYEEKDPTILLPNQSDDISHLALDIGGSLIKLVYFSRHDQDRSKKSPKHTVGSSSFNRRNMLSASSSGGGRLHFVNFETQKINECLEFISSKQLHLGSSEMSSGNSATIKATGGGAFKFADLFKEKLGVSIDKEDEMDALVAGANFLLKVDGDGTFERVSGTNVGGGTFWGLGKLLTKCQSFDELLEMSQRGDIKAVDMFVGDIYGGMDYSKIGLSATNIASSFGKAISENKELDDYRPEDLTLSLLRMISYNIGQVKG</sequence>
<dbReference type="Gene3D" id="6.10.10.60">
    <property type="match status" value="1"/>
</dbReference>
<dbReference type="EMBL" id="CM010719">
    <property type="protein sequence ID" value="RZC61627.1"/>
    <property type="molecule type" value="Genomic_DNA"/>
</dbReference>
<evidence type="ECO:0008006" key="4">
    <source>
        <dbReference type="Google" id="ProtNLM"/>
    </source>
</evidence>
<evidence type="ECO:0000256" key="1">
    <source>
        <dbReference type="SAM" id="MobiDB-lite"/>
    </source>
</evidence>
<dbReference type="GO" id="GO:0005634">
    <property type="term" value="C:nucleus"/>
    <property type="evidence" value="ECO:0007669"/>
    <property type="project" value="TreeGrafter"/>
</dbReference>
<evidence type="ECO:0000313" key="2">
    <source>
        <dbReference type="EMBL" id="RZC61627.1"/>
    </source>
</evidence>
<dbReference type="GO" id="GO:0004594">
    <property type="term" value="F:pantothenate kinase activity"/>
    <property type="evidence" value="ECO:0007669"/>
    <property type="project" value="TreeGrafter"/>
</dbReference>
<dbReference type="FunFam" id="3.30.420.40:FF:000442">
    <property type="entry name" value="Pantothenate kinase 1"/>
    <property type="match status" value="1"/>
</dbReference>
<dbReference type="OMA" id="FKNPDIC"/>
<dbReference type="PANTHER" id="PTHR12280:SF34">
    <property type="entry name" value="PANTOTHENATE KINASE 1"/>
    <property type="match status" value="1"/>
</dbReference>
<dbReference type="AlphaFoldDB" id="A0A4Y7JLK2"/>
<gene>
    <name evidence="2" type="ORF">C5167_023399</name>
</gene>
<dbReference type="Gene3D" id="3.30.420.510">
    <property type="match status" value="1"/>
</dbReference>
<accession>A0A4Y7JLK2</accession>
<name>A0A4Y7JLK2_PAPSO</name>
<dbReference type="Pfam" id="PF03630">
    <property type="entry name" value="Fumble"/>
    <property type="match status" value="1"/>
</dbReference>
<protein>
    <recommendedName>
        <fullName evidence="4">Pantothenate kinase</fullName>
    </recommendedName>
</protein>
<dbReference type="InterPro" id="IPR004567">
    <property type="entry name" value="Type_II_PanK"/>
</dbReference>
<reference evidence="2 3" key="1">
    <citation type="journal article" date="2018" name="Science">
        <title>The opium poppy genome and morphinan production.</title>
        <authorList>
            <person name="Guo L."/>
            <person name="Winzer T."/>
            <person name="Yang X."/>
            <person name="Li Y."/>
            <person name="Ning Z."/>
            <person name="He Z."/>
            <person name="Teodor R."/>
            <person name="Lu Y."/>
            <person name="Bowser T.A."/>
            <person name="Graham I.A."/>
            <person name="Ye K."/>
        </authorList>
    </citation>
    <scope>NUCLEOTIDE SEQUENCE [LARGE SCALE GENOMIC DNA]</scope>
    <source>
        <strain evidence="3">cv. HN1</strain>
        <tissue evidence="2">Leaves</tissue>
    </source>
</reference>
<feature type="compositionally biased region" description="Polar residues" evidence="1">
    <location>
        <begin position="89"/>
        <end position="104"/>
    </location>
</feature>